<keyword evidence="3" id="KW-1185">Reference proteome</keyword>
<gene>
    <name evidence="2" type="ORF">C1I98_21920</name>
</gene>
<dbReference type="InterPro" id="IPR016181">
    <property type="entry name" value="Acyl_CoA_acyltransferase"/>
</dbReference>
<dbReference type="PANTHER" id="PTHR42791:SF1">
    <property type="entry name" value="N-ACETYLTRANSFERASE DOMAIN-CONTAINING PROTEIN"/>
    <property type="match status" value="1"/>
</dbReference>
<accession>A0A2W2FZ68</accession>
<dbReference type="InterPro" id="IPR052523">
    <property type="entry name" value="Trichothecene_AcTrans"/>
</dbReference>
<dbReference type="PROSITE" id="PS51186">
    <property type="entry name" value="GNAT"/>
    <property type="match status" value="1"/>
</dbReference>
<dbReference type="CDD" id="cd04301">
    <property type="entry name" value="NAT_SF"/>
    <property type="match status" value="1"/>
</dbReference>
<keyword evidence="2" id="KW-0808">Transferase</keyword>
<evidence type="ECO:0000259" key="1">
    <source>
        <dbReference type="PROSITE" id="PS51186"/>
    </source>
</evidence>
<sequence length="201" mass="21870">MSLPTVRPVRPGDAAQLAVTMARAFDDYAYTVWTVQAEGRFDRLRRLYSLFVAEFAAGHGGVWVTGDCAAVASWLPPGVTGPDEAFQERHGAAIAELMGDRLPFAAAAGEITDQYRPTEPHWYLASMATHPDWQNRGLGASVLAPALRRCDLDGVPAFTETASEANVRFYRRAGFEVVAENELPDGGPHLWFLRRPPGAAG</sequence>
<dbReference type="PANTHER" id="PTHR42791">
    <property type="entry name" value="GNAT FAMILY ACETYLTRANSFERASE"/>
    <property type="match status" value="1"/>
</dbReference>
<dbReference type="InterPro" id="IPR000182">
    <property type="entry name" value="GNAT_dom"/>
</dbReference>
<dbReference type="GO" id="GO:0016747">
    <property type="term" value="F:acyltransferase activity, transferring groups other than amino-acyl groups"/>
    <property type="evidence" value="ECO:0007669"/>
    <property type="project" value="InterPro"/>
</dbReference>
<feature type="domain" description="N-acetyltransferase" evidence="1">
    <location>
        <begin position="30"/>
        <end position="197"/>
    </location>
</feature>
<dbReference type="AlphaFoldDB" id="A0A2W2FZ68"/>
<dbReference type="RefSeq" id="WP_111169312.1">
    <property type="nucleotide sequence ID" value="NZ_POUA01000182.1"/>
</dbReference>
<name>A0A2W2FZ68_9ACTN</name>
<comment type="caution">
    <text evidence="2">The sequence shown here is derived from an EMBL/GenBank/DDBJ whole genome shotgun (WGS) entry which is preliminary data.</text>
</comment>
<organism evidence="2 3">
    <name type="scientific">Spongiactinospora gelatinilytica</name>
    <dbReference type="NCBI Taxonomy" id="2666298"/>
    <lineage>
        <taxon>Bacteria</taxon>
        <taxon>Bacillati</taxon>
        <taxon>Actinomycetota</taxon>
        <taxon>Actinomycetes</taxon>
        <taxon>Streptosporangiales</taxon>
        <taxon>Streptosporangiaceae</taxon>
        <taxon>Spongiactinospora</taxon>
    </lineage>
</organism>
<dbReference type="Proteomes" id="UP000248544">
    <property type="component" value="Unassembled WGS sequence"/>
</dbReference>
<evidence type="ECO:0000313" key="3">
    <source>
        <dbReference type="Proteomes" id="UP000248544"/>
    </source>
</evidence>
<dbReference type="Gene3D" id="3.40.630.30">
    <property type="match status" value="1"/>
</dbReference>
<proteinExistence type="predicted"/>
<evidence type="ECO:0000313" key="2">
    <source>
        <dbReference type="EMBL" id="PZG41051.1"/>
    </source>
</evidence>
<dbReference type="EMBL" id="POUA01000182">
    <property type="protein sequence ID" value="PZG41051.1"/>
    <property type="molecule type" value="Genomic_DNA"/>
</dbReference>
<reference evidence="2 3" key="1">
    <citation type="submission" date="2018-01" db="EMBL/GenBank/DDBJ databases">
        <title>Draft genome sequence of Sphaerisporangium sp. 7K107.</title>
        <authorList>
            <person name="Sahin N."/>
            <person name="Saygin H."/>
            <person name="Ay H."/>
        </authorList>
    </citation>
    <scope>NUCLEOTIDE SEQUENCE [LARGE SCALE GENOMIC DNA]</scope>
    <source>
        <strain evidence="2 3">7K107</strain>
    </source>
</reference>
<dbReference type="Pfam" id="PF00583">
    <property type="entry name" value="Acetyltransf_1"/>
    <property type="match status" value="1"/>
</dbReference>
<dbReference type="SUPFAM" id="SSF55729">
    <property type="entry name" value="Acyl-CoA N-acyltransferases (Nat)"/>
    <property type="match status" value="1"/>
</dbReference>
<protein>
    <submittedName>
        <fullName evidence="2">N-acetyltransferase</fullName>
    </submittedName>
</protein>